<evidence type="ECO:0008006" key="3">
    <source>
        <dbReference type="Google" id="ProtNLM"/>
    </source>
</evidence>
<evidence type="ECO:0000313" key="1">
    <source>
        <dbReference type="EMBL" id="SEJ19977.1"/>
    </source>
</evidence>
<evidence type="ECO:0000313" key="2">
    <source>
        <dbReference type="Proteomes" id="UP000183077"/>
    </source>
</evidence>
<organism evidence="1 2">
    <name type="scientific">Myroides marinus</name>
    <dbReference type="NCBI Taxonomy" id="703342"/>
    <lineage>
        <taxon>Bacteria</taxon>
        <taxon>Pseudomonadati</taxon>
        <taxon>Bacteroidota</taxon>
        <taxon>Flavobacteriia</taxon>
        <taxon>Flavobacteriales</taxon>
        <taxon>Flavobacteriaceae</taxon>
        <taxon>Myroides</taxon>
    </lineage>
</organism>
<dbReference type="AlphaFoldDB" id="A0A1H6X050"/>
<gene>
    <name evidence="1" type="ORF">SAMN04488018_11633</name>
</gene>
<dbReference type="EMBL" id="FNYS01000016">
    <property type="protein sequence ID" value="SEJ19977.1"/>
    <property type="molecule type" value="Genomic_DNA"/>
</dbReference>
<name>A0A1H6X050_9FLAO</name>
<proteinExistence type="predicted"/>
<sequence length="193" mass="22151">MNHLLLYFSALLTNHNSPPMYHTTKYLGALMFVLISTLTLAKNSSRPYLDKEQKSITGKWKVETVVYDKDGNILKQRPSAYNSSKMNQDYTVFHKNGSYEKVYFMGEKPRKKDKSLVIGNWELCEEVSDYDSANDTISMDMQLMMTVLINNSTDKWQITSITSDTIMGEMNIEPKSGEIEGAHKAILRMTRIK</sequence>
<accession>A0A1H6X050</accession>
<dbReference type="Proteomes" id="UP000183077">
    <property type="component" value="Unassembled WGS sequence"/>
</dbReference>
<reference evidence="1 2" key="1">
    <citation type="submission" date="2016-10" db="EMBL/GenBank/DDBJ databases">
        <authorList>
            <person name="de Groot N.N."/>
        </authorList>
    </citation>
    <scope>NUCLEOTIDE SEQUENCE [LARGE SCALE GENOMIC DNA]</scope>
    <source>
        <strain evidence="1 2">DSM 23048</strain>
    </source>
</reference>
<protein>
    <recommendedName>
        <fullName evidence="3">Lipocalin-like domain-containing protein</fullName>
    </recommendedName>
</protein>